<reference evidence="2" key="1">
    <citation type="submission" date="2021-02" db="EMBL/GenBank/DDBJ databases">
        <authorList>
            <person name="Dougan E. K."/>
            <person name="Rhodes N."/>
            <person name="Thang M."/>
            <person name="Chan C."/>
        </authorList>
    </citation>
    <scope>NUCLEOTIDE SEQUENCE</scope>
</reference>
<keyword evidence="1" id="KW-1133">Transmembrane helix</keyword>
<dbReference type="EMBL" id="CAJNNW010036452">
    <property type="protein sequence ID" value="CAE8734439.1"/>
    <property type="molecule type" value="Genomic_DNA"/>
</dbReference>
<keyword evidence="1" id="KW-0472">Membrane</keyword>
<dbReference type="AlphaFoldDB" id="A0A813LK27"/>
<gene>
    <name evidence="2" type="ORF">PGLA2088_LOCUS47302</name>
</gene>
<sequence length="120" mass="13274">MFHTPQLVVFNNNEPSKWNIPYVDSDCDAGLIVFVIKRPGRQQQLVVIIITTTTITTISIIIIIIVTIIISSSIFIIIVIIIVTSIRYILTKAVTWQHAIGVCGHSNTVSTVSALPCEQQ</sequence>
<proteinExistence type="predicted"/>
<comment type="caution">
    <text evidence="2">The sequence shown here is derived from an EMBL/GenBank/DDBJ whole genome shotgun (WGS) entry which is preliminary data.</text>
</comment>
<feature type="transmembrane region" description="Helical" evidence="1">
    <location>
        <begin position="72"/>
        <end position="90"/>
    </location>
</feature>
<feature type="transmembrane region" description="Helical" evidence="1">
    <location>
        <begin position="45"/>
        <end position="66"/>
    </location>
</feature>
<organism evidence="2 3">
    <name type="scientific">Polarella glacialis</name>
    <name type="common">Dinoflagellate</name>
    <dbReference type="NCBI Taxonomy" id="89957"/>
    <lineage>
        <taxon>Eukaryota</taxon>
        <taxon>Sar</taxon>
        <taxon>Alveolata</taxon>
        <taxon>Dinophyceae</taxon>
        <taxon>Suessiales</taxon>
        <taxon>Suessiaceae</taxon>
        <taxon>Polarella</taxon>
    </lineage>
</organism>
<protein>
    <submittedName>
        <fullName evidence="2">Uncharacterized protein</fullName>
    </submittedName>
</protein>
<evidence type="ECO:0000313" key="3">
    <source>
        <dbReference type="Proteomes" id="UP000626109"/>
    </source>
</evidence>
<evidence type="ECO:0000256" key="1">
    <source>
        <dbReference type="SAM" id="Phobius"/>
    </source>
</evidence>
<name>A0A813LK27_POLGL</name>
<evidence type="ECO:0000313" key="2">
    <source>
        <dbReference type="EMBL" id="CAE8734439.1"/>
    </source>
</evidence>
<keyword evidence="1" id="KW-0812">Transmembrane</keyword>
<dbReference type="Proteomes" id="UP000626109">
    <property type="component" value="Unassembled WGS sequence"/>
</dbReference>
<accession>A0A813LK27</accession>